<evidence type="ECO:0000313" key="10">
    <source>
        <dbReference type="EMBL" id="PWB03286.1"/>
    </source>
</evidence>
<keyword evidence="4" id="KW-0119">Carbohydrate metabolism</keyword>
<dbReference type="PROSITE" id="PS51257">
    <property type="entry name" value="PROKAR_LIPOPROTEIN"/>
    <property type="match status" value="1"/>
</dbReference>
<reference evidence="11" key="1">
    <citation type="submission" date="2018-02" db="EMBL/GenBank/DDBJ databases">
        <authorList>
            <person name="Clavel T."/>
            <person name="Strowig T."/>
        </authorList>
    </citation>
    <scope>NUCLEOTIDE SEQUENCE [LARGE SCALE GENOMIC DNA]</scope>
    <source>
        <strain evidence="11">DSM 103720</strain>
    </source>
</reference>
<dbReference type="SUPFAM" id="SSF51445">
    <property type="entry name" value="(Trans)glycosidases"/>
    <property type="match status" value="1"/>
</dbReference>
<feature type="chain" id="PRO_5015978865" evidence="8">
    <location>
        <begin position="21"/>
        <end position="507"/>
    </location>
</feature>
<organism evidence="10 11">
    <name type="scientific">Duncaniella muris</name>
    <dbReference type="NCBI Taxonomy" id="2094150"/>
    <lineage>
        <taxon>Bacteria</taxon>
        <taxon>Pseudomonadati</taxon>
        <taxon>Bacteroidota</taxon>
        <taxon>Bacteroidia</taxon>
        <taxon>Bacteroidales</taxon>
        <taxon>Muribaculaceae</taxon>
        <taxon>Duncaniella</taxon>
    </lineage>
</organism>
<dbReference type="PANTHER" id="PTHR31297:SF41">
    <property type="entry name" value="ENDOGLUCANASE, PUTATIVE (AFU_ORTHOLOGUE AFUA_5G01830)-RELATED"/>
    <property type="match status" value="1"/>
</dbReference>
<name>A0A2V1ILE3_9BACT</name>
<protein>
    <submittedName>
        <fullName evidence="10">Glycosyl hydrolase family 5</fullName>
    </submittedName>
</protein>
<dbReference type="EMBL" id="PUEC01000006">
    <property type="protein sequence ID" value="PWB03286.1"/>
    <property type="molecule type" value="Genomic_DNA"/>
</dbReference>
<evidence type="ECO:0000256" key="6">
    <source>
        <dbReference type="ARBA" id="ARBA00023326"/>
    </source>
</evidence>
<comment type="caution">
    <text evidence="10">The sequence shown here is derived from an EMBL/GenBank/DDBJ whole genome shotgun (WGS) entry which is preliminary data.</text>
</comment>
<feature type="domain" description="Glycoside hydrolase family 5" evidence="9">
    <location>
        <begin position="165"/>
        <end position="476"/>
    </location>
</feature>
<dbReference type="GO" id="GO:0030245">
    <property type="term" value="P:cellulose catabolic process"/>
    <property type="evidence" value="ECO:0007669"/>
    <property type="project" value="UniProtKB-KW"/>
</dbReference>
<gene>
    <name evidence="10" type="ORF">C5O23_03835</name>
</gene>
<dbReference type="GO" id="GO:0008422">
    <property type="term" value="F:beta-glucosidase activity"/>
    <property type="evidence" value="ECO:0007669"/>
    <property type="project" value="TreeGrafter"/>
</dbReference>
<keyword evidence="11" id="KW-1185">Reference proteome</keyword>
<proteinExistence type="inferred from homology"/>
<dbReference type="InterPro" id="IPR050386">
    <property type="entry name" value="Glycosyl_hydrolase_5"/>
</dbReference>
<evidence type="ECO:0000256" key="3">
    <source>
        <dbReference type="ARBA" id="ARBA00023001"/>
    </source>
</evidence>
<evidence type="ECO:0000256" key="1">
    <source>
        <dbReference type="ARBA" id="ARBA00005641"/>
    </source>
</evidence>
<dbReference type="Proteomes" id="UP000244905">
    <property type="component" value="Unassembled WGS sequence"/>
</dbReference>
<sequence length="507" mass="55487">MNMTKSILFAFCTVAGGSFAASCDNDRNEMRYEVIQVPDQLFADGMTAAAIGGPQTFIVKSPAAVSVQVEKIDEDDDLKWIKAEVGDRTADGSPVTVITELNETRGPRSARVSVFAGNVARGMVVTQPTYAPVVPAETPINNVSATEIAKNIFAGVNIGNTLEAPDGEGSWCRPVTVSYIRGLKAAGFNAVRIPCAWNSHIQGKTTAEKAKNIIDPAWLDRVDEIVGWVIGEGMYAIVNIHWDGGWLEESCVNGYDADVDKKQSTFWTQIANKLNHYDEHLLFAGMNEPGQQNQSAAGQQQSVNAIMAYQQTFVDAVRATGGNNASRVLIHQTPFTNIDEGVRGLYKLPEDPVADRSMVEVHFYDPTDFTIMDKDNAWGGPNNPIKLYWGEANFVAGSDRNCTWHKEANIDAQFKKVQDAYVSKGVPAIIGEYGVASNRNIDSMDVEKHKASRAYWTEYVTRSAKAHGCVPFFWETGGDIDRNNGNQLNGYLFNALMNGAANGIYPF</sequence>
<dbReference type="InterPro" id="IPR017853">
    <property type="entry name" value="GH"/>
</dbReference>
<evidence type="ECO:0000256" key="5">
    <source>
        <dbReference type="ARBA" id="ARBA00023295"/>
    </source>
</evidence>
<evidence type="ECO:0000256" key="2">
    <source>
        <dbReference type="ARBA" id="ARBA00022801"/>
    </source>
</evidence>
<dbReference type="InterPro" id="IPR001547">
    <property type="entry name" value="Glyco_hydro_5"/>
</dbReference>
<dbReference type="Pfam" id="PF00150">
    <property type="entry name" value="Cellulase"/>
    <property type="match status" value="1"/>
</dbReference>
<evidence type="ECO:0000259" key="9">
    <source>
        <dbReference type="Pfam" id="PF00150"/>
    </source>
</evidence>
<keyword evidence="5 7" id="KW-0326">Glycosidase</keyword>
<evidence type="ECO:0000256" key="7">
    <source>
        <dbReference type="RuleBase" id="RU361153"/>
    </source>
</evidence>
<evidence type="ECO:0000256" key="8">
    <source>
        <dbReference type="SAM" id="SignalP"/>
    </source>
</evidence>
<feature type="signal peptide" evidence="8">
    <location>
        <begin position="1"/>
        <end position="20"/>
    </location>
</feature>
<evidence type="ECO:0000256" key="4">
    <source>
        <dbReference type="ARBA" id="ARBA00023277"/>
    </source>
</evidence>
<evidence type="ECO:0000313" key="11">
    <source>
        <dbReference type="Proteomes" id="UP000244905"/>
    </source>
</evidence>
<dbReference type="Gene3D" id="3.20.20.80">
    <property type="entry name" value="Glycosidases"/>
    <property type="match status" value="1"/>
</dbReference>
<dbReference type="PANTHER" id="PTHR31297">
    <property type="entry name" value="GLUCAN ENDO-1,6-BETA-GLUCOSIDASE B"/>
    <property type="match status" value="1"/>
</dbReference>
<keyword evidence="8" id="KW-0732">Signal</keyword>
<dbReference type="GO" id="GO:0005576">
    <property type="term" value="C:extracellular region"/>
    <property type="evidence" value="ECO:0007669"/>
    <property type="project" value="TreeGrafter"/>
</dbReference>
<comment type="similarity">
    <text evidence="1 7">Belongs to the glycosyl hydrolase 5 (cellulase A) family.</text>
</comment>
<dbReference type="GO" id="GO:0009986">
    <property type="term" value="C:cell surface"/>
    <property type="evidence" value="ECO:0007669"/>
    <property type="project" value="TreeGrafter"/>
</dbReference>
<keyword evidence="6" id="KW-0624">Polysaccharide degradation</keyword>
<dbReference type="AlphaFoldDB" id="A0A2V1ILE3"/>
<keyword evidence="3" id="KW-0136">Cellulose degradation</keyword>
<keyword evidence="2 7" id="KW-0378">Hydrolase</keyword>
<accession>A0A2V1ILE3</accession>